<dbReference type="Gene3D" id="1.10.10.10">
    <property type="entry name" value="Winged helix-like DNA-binding domain superfamily/Winged helix DNA-binding domain"/>
    <property type="match status" value="1"/>
</dbReference>
<evidence type="ECO:0000313" key="3">
    <source>
        <dbReference type="Proteomes" id="UP001281761"/>
    </source>
</evidence>
<protein>
    <recommendedName>
        <fullName evidence="4">Helix-turn-helix domain-containing protein</fullName>
    </recommendedName>
</protein>
<accession>A0ABQ9Y572</accession>
<evidence type="ECO:0000256" key="1">
    <source>
        <dbReference type="SAM" id="MobiDB-lite"/>
    </source>
</evidence>
<feature type="compositionally biased region" description="Basic and acidic residues" evidence="1">
    <location>
        <begin position="61"/>
        <end position="83"/>
    </location>
</feature>
<proteinExistence type="predicted"/>
<organism evidence="2 3">
    <name type="scientific">Blattamonas nauphoetae</name>
    <dbReference type="NCBI Taxonomy" id="2049346"/>
    <lineage>
        <taxon>Eukaryota</taxon>
        <taxon>Metamonada</taxon>
        <taxon>Preaxostyla</taxon>
        <taxon>Oxymonadida</taxon>
        <taxon>Blattamonas</taxon>
    </lineage>
</organism>
<feature type="region of interest" description="Disordered" evidence="1">
    <location>
        <begin position="41"/>
        <end position="102"/>
    </location>
</feature>
<keyword evidence="3" id="KW-1185">Reference proteome</keyword>
<comment type="caution">
    <text evidence="2">The sequence shown here is derived from an EMBL/GenBank/DDBJ whole genome shotgun (WGS) entry which is preliminary data.</text>
</comment>
<dbReference type="SUPFAM" id="SSF46689">
    <property type="entry name" value="Homeodomain-like"/>
    <property type="match status" value="1"/>
</dbReference>
<name>A0ABQ9Y572_9EUKA</name>
<reference evidence="2 3" key="1">
    <citation type="journal article" date="2022" name="bioRxiv">
        <title>Genomics of Preaxostyla Flagellates Illuminates Evolutionary Transitions and the Path Towards Mitochondrial Loss.</title>
        <authorList>
            <person name="Novak L.V.F."/>
            <person name="Treitli S.C."/>
            <person name="Pyrih J."/>
            <person name="Halakuc P."/>
            <person name="Pipaliya S.V."/>
            <person name="Vacek V."/>
            <person name="Brzon O."/>
            <person name="Soukal P."/>
            <person name="Eme L."/>
            <person name="Dacks J.B."/>
            <person name="Karnkowska A."/>
            <person name="Elias M."/>
            <person name="Hampl V."/>
        </authorList>
    </citation>
    <scope>NUCLEOTIDE SEQUENCE [LARGE SCALE GENOMIC DNA]</scope>
    <source>
        <strain evidence="2">NAU3</strain>
        <tissue evidence="2">Gut</tissue>
    </source>
</reference>
<dbReference type="Proteomes" id="UP001281761">
    <property type="component" value="Unassembled WGS sequence"/>
</dbReference>
<dbReference type="EMBL" id="JARBJD010000034">
    <property type="protein sequence ID" value="KAK2958849.1"/>
    <property type="molecule type" value="Genomic_DNA"/>
</dbReference>
<dbReference type="InterPro" id="IPR036388">
    <property type="entry name" value="WH-like_DNA-bd_sf"/>
</dbReference>
<feature type="compositionally biased region" description="Basic and acidic residues" evidence="1">
    <location>
        <begin position="91"/>
        <end position="102"/>
    </location>
</feature>
<dbReference type="InterPro" id="IPR009057">
    <property type="entry name" value="Homeodomain-like_sf"/>
</dbReference>
<evidence type="ECO:0000313" key="2">
    <source>
        <dbReference type="EMBL" id="KAK2958849.1"/>
    </source>
</evidence>
<sequence>MDLAQRGAALALHRLGKNNSEIARELGVPRSTVQSFISLHKDDPISDEVLADRPLSGRPRGRTERQDRHLGRRVRNDPPHLMDEALSMERTTPEHTEHSTLN</sequence>
<gene>
    <name evidence="2" type="ORF">BLNAU_6098</name>
</gene>
<evidence type="ECO:0008006" key="4">
    <source>
        <dbReference type="Google" id="ProtNLM"/>
    </source>
</evidence>
<dbReference type="Pfam" id="PF13384">
    <property type="entry name" value="HTH_23"/>
    <property type="match status" value="1"/>
</dbReference>